<proteinExistence type="predicted"/>
<dbReference type="InParanoid" id="A0A194WS56"/>
<dbReference type="Proteomes" id="UP000070700">
    <property type="component" value="Unassembled WGS sequence"/>
</dbReference>
<dbReference type="RefSeq" id="XP_018065156.1">
    <property type="nucleotide sequence ID" value="XM_018206193.1"/>
</dbReference>
<keyword evidence="2" id="KW-1185">Reference proteome</keyword>
<protein>
    <submittedName>
        <fullName evidence="1">Uncharacterized protein</fullName>
    </submittedName>
</protein>
<dbReference type="OrthoDB" id="3559391at2759"/>
<dbReference type="GeneID" id="28815919"/>
<organism evidence="1 2">
    <name type="scientific">Mollisia scopiformis</name>
    <name type="common">Conifer needle endophyte fungus</name>
    <name type="synonym">Phialocephala scopiformis</name>
    <dbReference type="NCBI Taxonomy" id="149040"/>
    <lineage>
        <taxon>Eukaryota</taxon>
        <taxon>Fungi</taxon>
        <taxon>Dikarya</taxon>
        <taxon>Ascomycota</taxon>
        <taxon>Pezizomycotina</taxon>
        <taxon>Leotiomycetes</taxon>
        <taxon>Helotiales</taxon>
        <taxon>Mollisiaceae</taxon>
        <taxon>Mollisia</taxon>
    </lineage>
</organism>
<dbReference type="CDD" id="cd09917">
    <property type="entry name" value="F-box_SF"/>
    <property type="match status" value="1"/>
</dbReference>
<evidence type="ECO:0000313" key="1">
    <source>
        <dbReference type="EMBL" id="KUJ10801.1"/>
    </source>
</evidence>
<accession>A0A194WS56</accession>
<dbReference type="EMBL" id="KQ947428">
    <property type="protein sequence ID" value="KUJ10801.1"/>
    <property type="molecule type" value="Genomic_DNA"/>
</dbReference>
<gene>
    <name evidence="1" type="ORF">LY89DRAFT_251059</name>
</gene>
<evidence type="ECO:0000313" key="2">
    <source>
        <dbReference type="Proteomes" id="UP000070700"/>
    </source>
</evidence>
<dbReference type="AlphaFoldDB" id="A0A194WS56"/>
<reference evidence="1 2" key="1">
    <citation type="submission" date="2015-10" db="EMBL/GenBank/DDBJ databases">
        <title>Full genome of DAOMC 229536 Phialocephala scopiformis, a fungal endophyte of spruce producing the potent anti-insectan compound rugulosin.</title>
        <authorList>
            <consortium name="DOE Joint Genome Institute"/>
            <person name="Walker A.K."/>
            <person name="Frasz S.L."/>
            <person name="Seifert K.A."/>
            <person name="Miller J.D."/>
            <person name="Mondo S.J."/>
            <person name="Labutti K."/>
            <person name="Lipzen A."/>
            <person name="Dockter R."/>
            <person name="Kennedy M."/>
            <person name="Grigoriev I.V."/>
            <person name="Spatafora J.W."/>
        </authorList>
    </citation>
    <scope>NUCLEOTIDE SEQUENCE [LARGE SCALE GENOMIC DNA]</scope>
    <source>
        <strain evidence="1 2">CBS 120377</strain>
    </source>
</reference>
<sequence>MAFSVFSDEIVLLVLSYPDVLTTEDIYNVMLTCKRLYRVGIPLLYRTTQFNSPNIARPPHLSNLLRMIDLEPRRGSWVQLASVGWPGNHEKMWSKTFELVSIFHSPQSIEFHVMSWREDKDLNFARFLGECTNTSLRTVTVEDHNLRIKDIVAFYALPNLIHFRVINFCADESDSIVYNSQSTFVLTKLQKLEFLNSSFPITPQASLLSQHPVLTEFAWIINPNGWWSNAWDEDILSALTTPFASLYKSAFKHHILGVPKRCHQREP</sequence>
<name>A0A194WS56_MOLSC</name>
<dbReference type="KEGG" id="psco:LY89DRAFT_251059"/>